<gene>
    <name evidence="3" type="ORF">Q5Y72_11655</name>
</gene>
<dbReference type="Pfam" id="PF00216">
    <property type="entry name" value="Bac_DNA_binding"/>
    <property type="match status" value="1"/>
</dbReference>
<comment type="caution">
    <text evidence="3">The sequence shown here is derived from an EMBL/GenBank/DDBJ whole genome shotgun (WGS) entry which is preliminary data.</text>
</comment>
<dbReference type="GO" id="GO:0003677">
    <property type="term" value="F:DNA binding"/>
    <property type="evidence" value="ECO:0007669"/>
    <property type="project" value="UniProtKB-KW"/>
</dbReference>
<dbReference type="Gene3D" id="4.10.520.10">
    <property type="entry name" value="IHF-like DNA-binding proteins"/>
    <property type="match status" value="1"/>
</dbReference>
<dbReference type="Proteomes" id="UP001224997">
    <property type="component" value="Unassembled WGS sequence"/>
</dbReference>
<dbReference type="EMBL" id="JAVAMQ010000009">
    <property type="protein sequence ID" value="MDP5307747.1"/>
    <property type="molecule type" value="Genomic_DNA"/>
</dbReference>
<dbReference type="RefSeq" id="WP_305963596.1">
    <property type="nucleotide sequence ID" value="NZ_JAVAMQ010000009.1"/>
</dbReference>
<sequence length="79" mass="8461">MVVQKKDFVDRVIAATGAKKSEARPIIEATLEQLGEALSAGQTLAVPPLGRARINLEKDVRGGDVITLRLRRKASPTAP</sequence>
<protein>
    <submittedName>
        <fullName evidence="3">HU family DNA-binding protein</fullName>
    </submittedName>
</protein>
<evidence type="ECO:0000313" key="4">
    <source>
        <dbReference type="Proteomes" id="UP001224997"/>
    </source>
</evidence>
<evidence type="ECO:0000256" key="2">
    <source>
        <dbReference type="ARBA" id="ARBA00023125"/>
    </source>
</evidence>
<name>A0ABT9JD59_9RHOB</name>
<accession>A0ABT9JD59</accession>
<proteinExistence type="inferred from homology"/>
<evidence type="ECO:0000313" key="3">
    <source>
        <dbReference type="EMBL" id="MDP5307747.1"/>
    </source>
</evidence>
<evidence type="ECO:0000256" key="1">
    <source>
        <dbReference type="ARBA" id="ARBA00010529"/>
    </source>
</evidence>
<comment type="similarity">
    <text evidence="1">Belongs to the bacterial histone-like protein family.</text>
</comment>
<dbReference type="InterPro" id="IPR010992">
    <property type="entry name" value="IHF-like_DNA-bd_dom_sf"/>
</dbReference>
<keyword evidence="2 3" id="KW-0238">DNA-binding</keyword>
<keyword evidence="4" id="KW-1185">Reference proteome</keyword>
<dbReference type="SUPFAM" id="SSF47729">
    <property type="entry name" value="IHF-like DNA-binding proteins"/>
    <property type="match status" value="1"/>
</dbReference>
<organism evidence="3 4">
    <name type="scientific">Paracoccus spongiarum</name>
    <dbReference type="NCBI Taxonomy" id="3064387"/>
    <lineage>
        <taxon>Bacteria</taxon>
        <taxon>Pseudomonadati</taxon>
        <taxon>Pseudomonadota</taxon>
        <taxon>Alphaproteobacteria</taxon>
        <taxon>Rhodobacterales</taxon>
        <taxon>Paracoccaceae</taxon>
        <taxon>Paracoccus</taxon>
    </lineage>
</organism>
<dbReference type="InterPro" id="IPR000119">
    <property type="entry name" value="Hist_DNA-bd"/>
</dbReference>
<reference evidence="3 4" key="1">
    <citation type="submission" date="2023-08" db="EMBL/GenBank/DDBJ databases">
        <authorList>
            <person name="Park J.-S."/>
        </authorList>
    </citation>
    <scope>NUCLEOTIDE SEQUENCE [LARGE SCALE GENOMIC DNA]</scope>
    <source>
        <strain evidence="3 4">2205BS29-5</strain>
    </source>
</reference>